<dbReference type="Pfam" id="PF13639">
    <property type="entry name" value="zf-RING_2"/>
    <property type="match status" value="1"/>
</dbReference>
<dbReference type="Gene3D" id="3.30.40.10">
    <property type="entry name" value="Zinc/RING finger domain, C3HC4 (zinc finger)"/>
    <property type="match status" value="1"/>
</dbReference>
<reference evidence="3 4" key="1">
    <citation type="submission" date="2023-08" db="EMBL/GenBank/DDBJ databases">
        <title>Black Yeasts Isolated from many extreme environments.</title>
        <authorList>
            <person name="Coleine C."/>
            <person name="Stajich J.E."/>
            <person name="Selbmann L."/>
        </authorList>
    </citation>
    <scope>NUCLEOTIDE SEQUENCE [LARGE SCALE GENOMIC DNA]</scope>
    <source>
        <strain evidence="3 4">CCFEE 5935</strain>
    </source>
</reference>
<accession>A0AAV9PMD1</accession>
<feature type="domain" description="RING-type" evidence="2">
    <location>
        <begin position="26"/>
        <end position="66"/>
    </location>
</feature>
<dbReference type="InterPro" id="IPR013083">
    <property type="entry name" value="Znf_RING/FYVE/PHD"/>
</dbReference>
<keyword evidence="1" id="KW-0863">Zinc-finger</keyword>
<evidence type="ECO:0000256" key="1">
    <source>
        <dbReference type="PROSITE-ProRule" id="PRU00175"/>
    </source>
</evidence>
<keyword evidence="1" id="KW-0862">Zinc</keyword>
<dbReference type="AlphaFoldDB" id="A0AAV9PMD1"/>
<comment type="caution">
    <text evidence="3">The sequence shown here is derived from an EMBL/GenBank/DDBJ whole genome shotgun (WGS) entry which is preliminary data.</text>
</comment>
<dbReference type="SUPFAM" id="SSF57850">
    <property type="entry name" value="RING/U-box"/>
    <property type="match status" value="1"/>
</dbReference>
<dbReference type="Proteomes" id="UP001337655">
    <property type="component" value="Unassembled WGS sequence"/>
</dbReference>
<dbReference type="EMBL" id="JAVRRT010000003">
    <property type="protein sequence ID" value="KAK5173468.1"/>
    <property type="molecule type" value="Genomic_DNA"/>
</dbReference>
<dbReference type="RefSeq" id="XP_064662163.1">
    <property type="nucleotide sequence ID" value="XM_064799408.1"/>
</dbReference>
<protein>
    <recommendedName>
        <fullName evidence="2">RING-type domain-containing protein</fullName>
    </recommendedName>
</protein>
<dbReference type="PROSITE" id="PS50089">
    <property type="entry name" value="ZF_RING_2"/>
    <property type="match status" value="1"/>
</dbReference>
<evidence type="ECO:0000313" key="3">
    <source>
        <dbReference type="EMBL" id="KAK5173468.1"/>
    </source>
</evidence>
<dbReference type="SMART" id="SM00184">
    <property type="entry name" value="RING"/>
    <property type="match status" value="1"/>
</dbReference>
<dbReference type="GeneID" id="89923496"/>
<keyword evidence="1" id="KW-0479">Metal-binding</keyword>
<dbReference type="GO" id="GO:0008270">
    <property type="term" value="F:zinc ion binding"/>
    <property type="evidence" value="ECO:0007669"/>
    <property type="project" value="UniProtKB-KW"/>
</dbReference>
<evidence type="ECO:0000259" key="2">
    <source>
        <dbReference type="PROSITE" id="PS50089"/>
    </source>
</evidence>
<proteinExistence type="predicted"/>
<keyword evidence="4" id="KW-1185">Reference proteome</keyword>
<organism evidence="3 4">
    <name type="scientific">Saxophila tyrrhenica</name>
    <dbReference type="NCBI Taxonomy" id="1690608"/>
    <lineage>
        <taxon>Eukaryota</taxon>
        <taxon>Fungi</taxon>
        <taxon>Dikarya</taxon>
        <taxon>Ascomycota</taxon>
        <taxon>Pezizomycotina</taxon>
        <taxon>Dothideomycetes</taxon>
        <taxon>Dothideomycetidae</taxon>
        <taxon>Mycosphaerellales</taxon>
        <taxon>Extremaceae</taxon>
        <taxon>Saxophila</taxon>
    </lineage>
</organism>
<evidence type="ECO:0000313" key="4">
    <source>
        <dbReference type="Proteomes" id="UP001337655"/>
    </source>
</evidence>
<gene>
    <name evidence="3" type="ORF">LTR77_002149</name>
</gene>
<dbReference type="InterPro" id="IPR001841">
    <property type="entry name" value="Znf_RING"/>
</dbReference>
<sequence>MSTRTTFLATGLTPTKTPLPEDVSDCPICASPYTEPVMLPCKHIFDRPCVEHWLTTHGRNICPMCKCILFTLPANEDLTFGRERRQQVSEALHNSGLSQRDVLSTIDKFGCPPPSIPSPQRAVAAASNFLSGDTAEHGVPPSSLGIVRAEVLLPRMMAVGNLIPALAAVQERQYDQQDTLDWGLVMVYLGKTLQSLDGKKVNASGFAAKLRKEVEKRLGGCYSDADCISFLFRSADPSVRNRCFEDLQSVLDWMAYHCYCKHLMEEQEAAARHAARPGMVKGLRSVWRTLSRR</sequence>
<name>A0AAV9PMD1_9PEZI</name>